<dbReference type="EMBL" id="PJCJ01000007">
    <property type="protein sequence ID" value="PLV14014.1"/>
    <property type="molecule type" value="Genomic_DNA"/>
</dbReference>
<accession>A0ABX4U490</accession>
<name>A0ABX4U490_PSEDL</name>
<organism evidence="1 2">
    <name type="scientific">Pseudomonas plecoglossicida</name>
    <dbReference type="NCBI Taxonomy" id="70775"/>
    <lineage>
        <taxon>Bacteria</taxon>
        <taxon>Pseudomonadati</taxon>
        <taxon>Pseudomonadota</taxon>
        <taxon>Gammaproteobacteria</taxon>
        <taxon>Pseudomonadales</taxon>
        <taxon>Pseudomonadaceae</taxon>
        <taxon>Pseudomonas</taxon>
    </lineage>
</organism>
<evidence type="ECO:0000313" key="1">
    <source>
        <dbReference type="EMBL" id="PLV14014.1"/>
    </source>
</evidence>
<evidence type="ECO:0000313" key="2">
    <source>
        <dbReference type="Proteomes" id="UP000234744"/>
    </source>
</evidence>
<proteinExistence type="predicted"/>
<keyword evidence="2" id="KW-1185">Reference proteome</keyword>
<comment type="caution">
    <text evidence="1">The sequence shown here is derived from an EMBL/GenBank/DDBJ whole genome shotgun (WGS) entry which is preliminary data.</text>
</comment>
<sequence>MSTVFETCAVPVGAGLPAKRPVQEYPRPIKWHQAIRDLNGPFHPWPALIGPVRHPASMES</sequence>
<gene>
    <name evidence="1" type="ORF">CXG47_14525</name>
</gene>
<reference evidence="1 2" key="1">
    <citation type="submission" date="2017-12" db="EMBL/GenBank/DDBJ databases">
        <title>Detection of the carbapenemase gene blaVIM-5 in members of the Pseudomonas putida group isolated from polluted Nigerian wetlands.</title>
        <authorList>
            <person name="Adelowo O."/>
            <person name="Vollmers J."/>
            <person name="Maeusezahl I."/>
            <person name="Kaster A.-K."/>
            <person name="Mueller J.A."/>
        </authorList>
    </citation>
    <scope>NUCLEOTIDE SEQUENCE [LARGE SCALE GENOMIC DNA]</scope>
    <source>
        <strain evidence="1 2">MR69</strain>
    </source>
</reference>
<dbReference type="Proteomes" id="UP000234744">
    <property type="component" value="Unassembled WGS sequence"/>
</dbReference>
<protein>
    <submittedName>
        <fullName evidence="1">Uncharacterized protein</fullName>
    </submittedName>
</protein>